<dbReference type="NCBIfam" id="TIGR00229">
    <property type="entry name" value="sensory_box"/>
    <property type="match status" value="2"/>
</dbReference>
<feature type="domain" description="PAS" evidence="1">
    <location>
        <begin position="169"/>
        <end position="239"/>
    </location>
</feature>
<dbReference type="InterPro" id="IPR029016">
    <property type="entry name" value="GAF-like_dom_sf"/>
</dbReference>
<dbReference type="InterPro" id="IPR013767">
    <property type="entry name" value="PAS_fold"/>
</dbReference>
<dbReference type="SUPFAM" id="SSF55785">
    <property type="entry name" value="PYP-like sensor domain (PAS domain)"/>
    <property type="match status" value="2"/>
</dbReference>
<dbReference type="EMBL" id="FNZN01000002">
    <property type="protein sequence ID" value="SEK89546.1"/>
    <property type="molecule type" value="Genomic_DNA"/>
</dbReference>
<dbReference type="Gene3D" id="3.30.450.40">
    <property type="match status" value="1"/>
</dbReference>
<reference evidence="3" key="1">
    <citation type="submission" date="2016-10" db="EMBL/GenBank/DDBJ databases">
        <authorList>
            <person name="Varghese N."/>
            <person name="Submissions S."/>
        </authorList>
    </citation>
    <scope>NUCLEOTIDE SEQUENCE [LARGE SCALE GENOMIC DNA]</scope>
    <source>
        <strain evidence="3">DSM 16471</strain>
    </source>
</reference>
<dbReference type="PROSITE" id="PS50112">
    <property type="entry name" value="PAS"/>
    <property type="match status" value="2"/>
</dbReference>
<dbReference type="OrthoDB" id="9124519at2"/>
<dbReference type="Pfam" id="PF08447">
    <property type="entry name" value="PAS_3"/>
    <property type="match status" value="1"/>
</dbReference>
<accession>A0A1H7KSQ0</accession>
<evidence type="ECO:0000313" key="3">
    <source>
        <dbReference type="Proteomes" id="UP000198990"/>
    </source>
</evidence>
<feature type="domain" description="PAS" evidence="1">
    <location>
        <begin position="291"/>
        <end position="361"/>
    </location>
</feature>
<dbReference type="AlphaFoldDB" id="A0A1H7KSQ0"/>
<sequence length="492" mass="56349">MANSRIDNNRRIRTLESYELMDTLPESVYDEITKLAAAICNTPIGLITLIDNKRQYFKSFHGIDLNEIPLEHSFCQYIIKDDVDVLIVEDAKKDARFADNPMVQNAPNVSFYAGVSLTTPLGFRLGALCVIDDRPKKLSEIQINGLQTLAKQVVQLFEFRKTKKEIEKKNLALEKIFDTSLDIICTLDEDGIFRTVSKASEKIWGYSPDELIGKNYIDFVYHEDRFATLKSEKLVISGEQETNFENKYVHKNGSLIPMLWSSKSSTGDGIVYCVAKDITEKKKAQHYLEQSERRFKTLVQEGSDLIGILDLEANYNYVSPTSLKVLQIAPEEFIGTNAFDYIHPEDQESVFKQFKDAIEKSQVIIEPFRFKNKEGNWRWIETIATNQIKEPSINGIVTNSRDVTDRVLYLKAIKKQNSKLKEIAWTQSHIVRAPVARLMGLIDLIRNEKNILDSEEKEQVLNFIFQSADEIDTVIKQTVQKTANAIDPKEIK</sequence>
<organism evidence="2 3">
    <name type="scientific">Maribacter orientalis</name>
    <dbReference type="NCBI Taxonomy" id="228957"/>
    <lineage>
        <taxon>Bacteria</taxon>
        <taxon>Pseudomonadati</taxon>
        <taxon>Bacteroidota</taxon>
        <taxon>Flavobacteriia</taxon>
        <taxon>Flavobacteriales</taxon>
        <taxon>Flavobacteriaceae</taxon>
        <taxon>Maribacter</taxon>
    </lineage>
</organism>
<dbReference type="InterPro" id="IPR003018">
    <property type="entry name" value="GAF"/>
</dbReference>
<dbReference type="RefSeq" id="WP_091621013.1">
    <property type="nucleotide sequence ID" value="NZ_FNZN01000002.1"/>
</dbReference>
<proteinExistence type="predicted"/>
<keyword evidence="3" id="KW-1185">Reference proteome</keyword>
<dbReference type="STRING" id="228957.SAMN04488008_102388"/>
<dbReference type="Gene3D" id="3.30.450.20">
    <property type="entry name" value="PAS domain"/>
    <property type="match status" value="2"/>
</dbReference>
<gene>
    <name evidence="2" type="ORF">SAMN04488008_102388</name>
</gene>
<dbReference type="Pfam" id="PF00989">
    <property type="entry name" value="PAS"/>
    <property type="match status" value="1"/>
</dbReference>
<dbReference type="InterPro" id="IPR013655">
    <property type="entry name" value="PAS_fold_3"/>
</dbReference>
<name>A0A1H7KSQ0_9FLAO</name>
<dbReference type="Proteomes" id="UP000198990">
    <property type="component" value="Unassembled WGS sequence"/>
</dbReference>
<dbReference type="SMART" id="SM00091">
    <property type="entry name" value="PAS"/>
    <property type="match status" value="2"/>
</dbReference>
<dbReference type="SUPFAM" id="SSF47384">
    <property type="entry name" value="Homodimeric domain of signal transducing histidine kinase"/>
    <property type="match status" value="1"/>
</dbReference>
<dbReference type="InterPro" id="IPR035965">
    <property type="entry name" value="PAS-like_dom_sf"/>
</dbReference>
<dbReference type="SUPFAM" id="SSF55781">
    <property type="entry name" value="GAF domain-like"/>
    <property type="match status" value="1"/>
</dbReference>
<dbReference type="PANTHER" id="PTHR43102:SF2">
    <property type="entry name" value="GAF DOMAIN-CONTAINING PROTEIN"/>
    <property type="match status" value="1"/>
</dbReference>
<dbReference type="GO" id="GO:0006355">
    <property type="term" value="P:regulation of DNA-templated transcription"/>
    <property type="evidence" value="ECO:0007669"/>
    <property type="project" value="InterPro"/>
</dbReference>
<protein>
    <submittedName>
        <fullName evidence="2">PAS domain S-box-containing protein</fullName>
    </submittedName>
</protein>
<dbReference type="GO" id="GO:0000155">
    <property type="term" value="F:phosphorelay sensor kinase activity"/>
    <property type="evidence" value="ECO:0007669"/>
    <property type="project" value="InterPro"/>
</dbReference>
<dbReference type="Pfam" id="PF01590">
    <property type="entry name" value="GAF"/>
    <property type="match status" value="1"/>
</dbReference>
<evidence type="ECO:0000259" key="1">
    <source>
        <dbReference type="PROSITE" id="PS50112"/>
    </source>
</evidence>
<evidence type="ECO:0000313" key="2">
    <source>
        <dbReference type="EMBL" id="SEK89546.1"/>
    </source>
</evidence>
<dbReference type="InterPro" id="IPR000014">
    <property type="entry name" value="PAS"/>
</dbReference>
<dbReference type="PANTHER" id="PTHR43102">
    <property type="entry name" value="SLR1143 PROTEIN"/>
    <property type="match status" value="1"/>
</dbReference>
<dbReference type="CDD" id="cd00130">
    <property type="entry name" value="PAS"/>
    <property type="match status" value="2"/>
</dbReference>
<dbReference type="InterPro" id="IPR036097">
    <property type="entry name" value="HisK_dim/P_sf"/>
</dbReference>